<name>A0ABP9M8L9_9BURK</name>
<protein>
    <recommendedName>
        <fullName evidence="4">DUF2169 domain-containing protein</fullName>
    </recommendedName>
</protein>
<dbReference type="Proteomes" id="UP001500227">
    <property type="component" value="Unassembled WGS sequence"/>
</dbReference>
<feature type="compositionally biased region" description="Polar residues" evidence="1">
    <location>
        <begin position="167"/>
        <end position="183"/>
    </location>
</feature>
<evidence type="ECO:0000313" key="3">
    <source>
        <dbReference type="Proteomes" id="UP001500227"/>
    </source>
</evidence>
<evidence type="ECO:0000256" key="1">
    <source>
        <dbReference type="SAM" id="MobiDB-lite"/>
    </source>
</evidence>
<evidence type="ECO:0000313" key="2">
    <source>
        <dbReference type="EMBL" id="GAA5092983.1"/>
    </source>
</evidence>
<proteinExistence type="predicted"/>
<reference evidence="3" key="1">
    <citation type="journal article" date="2019" name="Int. J. Syst. Evol. Microbiol.">
        <title>The Global Catalogue of Microorganisms (GCM) 10K type strain sequencing project: providing services to taxonomists for standard genome sequencing and annotation.</title>
        <authorList>
            <consortium name="The Broad Institute Genomics Platform"/>
            <consortium name="The Broad Institute Genome Sequencing Center for Infectious Disease"/>
            <person name="Wu L."/>
            <person name="Ma J."/>
        </authorList>
    </citation>
    <scope>NUCLEOTIDE SEQUENCE [LARGE SCALE GENOMIC DNA]</scope>
    <source>
        <strain evidence="3">JCM 18423</strain>
    </source>
</reference>
<comment type="caution">
    <text evidence="2">The sequence shown here is derived from an EMBL/GenBank/DDBJ whole genome shotgun (WGS) entry which is preliminary data.</text>
</comment>
<dbReference type="EMBL" id="BAABKD010000011">
    <property type="protein sequence ID" value="GAA5092983.1"/>
    <property type="molecule type" value="Genomic_DNA"/>
</dbReference>
<organism evidence="2 3">
    <name type="scientific">Paenalcaligenes hermetiae</name>
    <dbReference type="NCBI Taxonomy" id="1157987"/>
    <lineage>
        <taxon>Bacteria</taxon>
        <taxon>Pseudomonadati</taxon>
        <taxon>Pseudomonadota</taxon>
        <taxon>Betaproteobacteria</taxon>
        <taxon>Burkholderiales</taxon>
        <taxon>Alcaligenaceae</taxon>
        <taxon>Paenalcaligenes</taxon>
    </lineage>
</organism>
<gene>
    <name evidence="2" type="ORF">GCM10023337_21180</name>
</gene>
<accession>A0ABP9M8L9</accession>
<feature type="region of interest" description="Disordered" evidence="1">
    <location>
        <begin position="165"/>
        <end position="194"/>
    </location>
</feature>
<dbReference type="RefSeq" id="WP_345371678.1">
    <property type="nucleotide sequence ID" value="NZ_BAABKD010000011.1"/>
</dbReference>
<sequence>MKFQLKNPATQTEKTFTSQGVLIGSHALNDWVLIDDPTLAPFCVAIRPQAQQGHEVICLSTQTPVQVNQQNLAFKQRAHWTPVCTLQIGDWHIRQLPEETPQQTAIPNVPSPVISDTPEQAAPTGSTLTPPVLDDPFADLLNSPGVVPVGAMDLDSTHPFDAERATQRNSANPLEQLQPNQLNAPHDPLSGLLK</sequence>
<keyword evidence="3" id="KW-1185">Reference proteome</keyword>
<evidence type="ECO:0008006" key="4">
    <source>
        <dbReference type="Google" id="ProtNLM"/>
    </source>
</evidence>